<dbReference type="PROSITE" id="PS50206">
    <property type="entry name" value="RHODANESE_3"/>
    <property type="match status" value="1"/>
</dbReference>
<dbReference type="PANTHER" id="PTHR43031">
    <property type="entry name" value="FAD-DEPENDENT OXIDOREDUCTASE"/>
    <property type="match status" value="1"/>
</dbReference>
<dbReference type="InterPro" id="IPR001763">
    <property type="entry name" value="Rhodanese-like_dom"/>
</dbReference>
<dbReference type="RefSeq" id="WP_067856936.1">
    <property type="nucleotide sequence ID" value="NZ_LGTW01000027.1"/>
</dbReference>
<feature type="domain" description="Rhodanese" evidence="2">
    <location>
        <begin position="90"/>
        <end position="151"/>
    </location>
</feature>
<organism evidence="3 4">
    <name type="scientific">Mycolicibacterium wolinskyi</name>
    <dbReference type="NCBI Taxonomy" id="59750"/>
    <lineage>
        <taxon>Bacteria</taxon>
        <taxon>Bacillati</taxon>
        <taxon>Actinomycetota</taxon>
        <taxon>Actinomycetes</taxon>
        <taxon>Mycobacteriales</taxon>
        <taxon>Mycobacteriaceae</taxon>
        <taxon>Mycolicibacterium</taxon>
    </lineage>
</organism>
<dbReference type="PANTHER" id="PTHR43031:SF1">
    <property type="entry name" value="PYRIDINE NUCLEOTIDE-DISULPHIDE OXIDOREDUCTASE"/>
    <property type="match status" value="1"/>
</dbReference>
<comment type="caution">
    <text evidence="3">The sequence shown here is derived from an EMBL/GenBank/DDBJ whole genome shotgun (WGS) entry which is preliminary data.</text>
</comment>
<dbReference type="InterPro" id="IPR036873">
    <property type="entry name" value="Rhodanese-like_dom_sf"/>
</dbReference>
<dbReference type="InterPro" id="IPR050229">
    <property type="entry name" value="GlpE_sulfurtransferase"/>
</dbReference>
<dbReference type="GO" id="GO:0016740">
    <property type="term" value="F:transferase activity"/>
    <property type="evidence" value="ECO:0007669"/>
    <property type="project" value="UniProtKB-KW"/>
</dbReference>
<dbReference type="STRING" id="59750.AWC31_00475"/>
<protein>
    <submittedName>
        <fullName evidence="3">Sulfurtransferase</fullName>
    </submittedName>
</protein>
<dbReference type="CDD" id="cd00158">
    <property type="entry name" value="RHOD"/>
    <property type="match status" value="1"/>
</dbReference>
<dbReference type="PROSITE" id="PS51257">
    <property type="entry name" value="PROKAR_LIPOPROTEIN"/>
    <property type="match status" value="1"/>
</dbReference>
<name>A0A132PDX3_9MYCO</name>
<dbReference type="SMART" id="SM00450">
    <property type="entry name" value="RHOD"/>
    <property type="match status" value="1"/>
</dbReference>
<dbReference type="PATRIC" id="fig|59750.3.peg.3993"/>
<feature type="signal peptide" evidence="1">
    <location>
        <begin position="1"/>
        <end position="28"/>
    </location>
</feature>
<dbReference type="EMBL" id="LGTW01000027">
    <property type="protein sequence ID" value="KWX20494.1"/>
    <property type="molecule type" value="Genomic_DNA"/>
</dbReference>
<dbReference type="AlphaFoldDB" id="A0A132PDX3"/>
<accession>A0A132PDX3</accession>
<keyword evidence="4" id="KW-1185">Reference proteome</keyword>
<sequence>MRPLHLRNACGIAAGALLLVGLTGCASAGSPTATQSEVPPASTAPALHQAHSVDPQQFDALIADPKRLTINVHVPYEGDIAGTDLSIPFDQIPARADALPPERTTPLAVYCRSGRMSQIAATALSRMGYQDVVELNGGTLAWEKSGRSLVWR</sequence>
<evidence type="ECO:0000313" key="4">
    <source>
        <dbReference type="Proteomes" id="UP000070612"/>
    </source>
</evidence>
<reference evidence="3 4" key="1">
    <citation type="submission" date="2015-07" db="EMBL/GenBank/DDBJ databases">
        <title>A draft genome sequence of Mycobacterium wolinskyi.</title>
        <authorList>
            <person name="de Man T.J."/>
            <person name="Perry K.A."/>
            <person name="Coulliette A.D."/>
            <person name="Jensen B."/>
            <person name="Toney N.C."/>
            <person name="Limbago B.M."/>
            <person name="Noble-Wang J."/>
        </authorList>
    </citation>
    <scope>NUCLEOTIDE SEQUENCE [LARGE SCALE GENOMIC DNA]</scope>
    <source>
        <strain evidence="3 4">CDC_01</strain>
    </source>
</reference>
<feature type="chain" id="PRO_5007453202" evidence="1">
    <location>
        <begin position="29"/>
        <end position="152"/>
    </location>
</feature>
<dbReference type="SUPFAM" id="SSF52821">
    <property type="entry name" value="Rhodanese/Cell cycle control phosphatase"/>
    <property type="match status" value="1"/>
</dbReference>
<proteinExistence type="predicted"/>
<dbReference type="Gene3D" id="3.40.250.10">
    <property type="entry name" value="Rhodanese-like domain"/>
    <property type="match status" value="1"/>
</dbReference>
<evidence type="ECO:0000313" key="3">
    <source>
        <dbReference type="EMBL" id="KWX20494.1"/>
    </source>
</evidence>
<dbReference type="Pfam" id="PF00581">
    <property type="entry name" value="Rhodanese"/>
    <property type="match status" value="1"/>
</dbReference>
<dbReference type="Proteomes" id="UP000070612">
    <property type="component" value="Unassembled WGS sequence"/>
</dbReference>
<keyword evidence="3" id="KW-0808">Transferase</keyword>
<keyword evidence="1" id="KW-0732">Signal</keyword>
<evidence type="ECO:0000259" key="2">
    <source>
        <dbReference type="PROSITE" id="PS50206"/>
    </source>
</evidence>
<evidence type="ECO:0000256" key="1">
    <source>
        <dbReference type="SAM" id="SignalP"/>
    </source>
</evidence>
<gene>
    <name evidence="3" type="ORF">AFM11_30470</name>
</gene>